<proteinExistence type="predicted"/>
<name>A0A552F8A1_MICAE</name>
<organism evidence="1 2">
    <name type="scientific">Microcystis aeruginosa Ma_QC_Ca_00000000_S207</name>
    <dbReference type="NCBI Taxonomy" id="2486251"/>
    <lineage>
        <taxon>Bacteria</taxon>
        <taxon>Bacillati</taxon>
        <taxon>Cyanobacteriota</taxon>
        <taxon>Cyanophyceae</taxon>
        <taxon>Oscillatoriophycideae</taxon>
        <taxon>Chroococcales</taxon>
        <taxon>Microcystaceae</taxon>
        <taxon>Microcystis</taxon>
    </lineage>
</organism>
<dbReference type="SUPFAM" id="SSF53756">
    <property type="entry name" value="UDP-Glycosyltransferase/glycogen phosphorylase"/>
    <property type="match status" value="1"/>
</dbReference>
<evidence type="ECO:0000313" key="1">
    <source>
        <dbReference type="EMBL" id="TRU42951.1"/>
    </source>
</evidence>
<protein>
    <submittedName>
        <fullName evidence="1">Glycosyltransferase family 1 protein</fullName>
    </submittedName>
</protein>
<dbReference type="Gene3D" id="3.40.50.2000">
    <property type="entry name" value="Glycogen Phosphorylase B"/>
    <property type="match status" value="1"/>
</dbReference>
<accession>A0A552F8A1</accession>
<sequence length="348" mass="40493">MTKVYFYATDEREMRLLNRQDPDSFLGIHDHFSGEIATSYIYLKKAGLDCEVINTIPEEGIVFADKKSFDKTLLEIKKYLGRPTRFYKYPGGNAMLIAMKSDKQFYPPAHINIVLNPVDFQKNRNSIWNPYYLVSPWPQPGLIPRLKERDCLVENVAYLGDQSQLAEELKSDKWRDALSSLGCKWWPILEPKKWNDYSNIDVVIAARSFDGKPYINKPANKLINCWRTGVPAIVTPESSILAEKKSDLDFLLVNSLDEAISAVSKLKSSPDLYANMVSNARERAKDFTVEKGCERFMKFFEEFAFPTYNEWIKLTESQKKTLFWRRCSKLKLDNFKDRTINSFIERFF</sequence>
<gene>
    <name evidence="1" type="ORF">EWV91_19520</name>
</gene>
<comment type="caution">
    <text evidence="1">The sequence shown here is derived from an EMBL/GenBank/DDBJ whole genome shotgun (WGS) entry which is preliminary data.</text>
</comment>
<dbReference type="Proteomes" id="UP000320293">
    <property type="component" value="Unassembled WGS sequence"/>
</dbReference>
<reference evidence="1 2" key="1">
    <citation type="submission" date="2019-01" db="EMBL/GenBank/DDBJ databases">
        <title>Coherence of Microcystis species and biogeography revealed through population genomics.</title>
        <authorList>
            <person name="Perez-Carrascal O.M."/>
            <person name="Terrat Y."/>
            <person name="Giani A."/>
            <person name="Fortin N."/>
            <person name="Tromas N."/>
            <person name="Shapiro B.J."/>
        </authorList>
    </citation>
    <scope>NUCLEOTIDE SEQUENCE [LARGE SCALE GENOMIC DNA]</scope>
    <source>
        <strain evidence="1">Ma_QC_Ca_00000000_S207</strain>
    </source>
</reference>
<dbReference type="GO" id="GO:0016740">
    <property type="term" value="F:transferase activity"/>
    <property type="evidence" value="ECO:0007669"/>
    <property type="project" value="UniProtKB-KW"/>
</dbReference>
<keyword evidence="1" id="KW-0808">Transferase</keyword>
<evidence type="ECO:0000313" key="2">
    <source>
        <dbReference type="Proteomes" id="UP000320293"/>
    </source>
</evidence>
<dbReference type="EMBL" id="SFBF01000365">
    <property type="protein sequence ID" value="TRU42951.1"/>
    <property type="molecule type" value="Genomic_DNA"/>
</dbReference>
<dbReference type="AlphaFoldDB" id="A0A552F8A1"/>